<accession>A0A9P6GDL9</accession>
<gene>
    <name evidence="2" type="ORF">PMIN01_09036</name>
</gene>
<sequence>MPTDLPLLHSCPTFPTVIAIIWAYIWQAANIYLPKLHHGTLIGPILLHRSRLHVKHSHC</sequence>
<protein>
    <submittedName>
        <fullName evidence="2">Uncharacterized protein</fullName>
    </submittedName>
</protein>
<keyword evidence="1" id="KW-0812">Transmembrane</keyword>
<proteinExistence type="predicted"/>
<comment type="caution">
    <text evidence="2">The sequence shown here is derived from an EMBL/GenBank/DDBJ whole genome shotgun (WGS) entry which is preliminary data.</text>
</comment>
<keyword evidence="1" id="KW-0472">Membrane</keyword>
<reference evidence="2" key="1">
    <citation type="journal article" date="2020" name="Mol. Plant Microbe Interact.">
        <title>Genome Sequence of the Biocontrol Agent Coniothyrium minitans strain Conio (IMI 134523).</title>
        <authorList>
            <person name="Patel D."/>
            <person name="Shittu T.A."/>
            <person name="Baroncelli R."/>
            <person name="Muthumeenakshi S."/>
            <person name="Osborne T.H."/>
            <person name="Janganan T.K."/>
            <person name="Sreenivasaprasad S."/>
        </authorList>
    </citation>
    <scope>NUCLEOTIDE SEQUENCE</scope>
    <source>
        <strain evidence="2">Conio</strain>
    </source>
</reference>
<dbReference type="Proteomes" id="UP000756921">
    <property type="component" value="Unassembled WGS sequence"/>
</dbReference>
<keyword evidence="3" id="KW-1185">Reference proteome</keyword>
<name>A0A9P6GDL9_9PLEO</name>
<dbReference type="EMBL" id="WJXW01000009">
    <property type="protein sequence ID" value="KAF9733353.1"/>
    <property type="molecule type" value="Genomic_DNA"/>
</dbReference>
<evidence type="ECO:0000313" key="2">
    <source>
        <dbReference type="EMBL" id="KAF9733353.1"/>
    </source>
</evidence>
<dbReference type="AlphaFoldDB" id="A0A9P6GDL9"/>
<feature type="transmembrane region" description="Helical" evidence="1">
    <location>
        <begin position="6"/>
        <end position="26"/>
    </location>
</feature>
<evidence type="ECO:0000313" key="3">
    <source>
        <dbReference type="Proteomes" id="UP000756921"/>
    </source>
</evidence>
<evidence type="ECO:0000256" key="1">
    <source>
        <dbReference type="SAM" id="Phobius"/>
    </source>
</evidence>
<keyword evidence="1" id="KW-1133">Transmembrane helix</keyword>
<organism evidence="2 3">
    <name type="scientific">Paraphaeosphaeria minitans</name>
    <dbReference type="NCBI Taxonomy" id="565426"/>
    <lineage>
        <taxon>Eukaryota</taxon>
        <taxon>Fungi</taxon>
        <taxon>Dikarya</taxon>
        <taxon>Ascomycota</taxon>
        <taxon>Pezizomycotina</taxon>
        <taxon>Dothideomycetes</taxon>
        <taxon>Pleosporomycetidae</taxon>
        <taxon>Pleosporales</taxon>
        <taxon>Massarineae</taxon>
        <taxon>Didymosphaeriaceae</taxon>
        <taxon>Paraphaeosphaeria</taxon>
    </lineage>
</organism>